<keyword evidence="2" id="KW-1185">Reference proteome</keyword>
<dbReference type="EMBL" id="JAENGY010002399">
    <property type="protein sequence ID" value="KAG6944342.1"/>
    <property type="molecule type" value="Genomic_DNA"/>
</dbReference>
<evidence type="ECO:0000313" key="2">
    <source>
        <dbReference type="Proteomes" id="UP000709295"/>
    </source>
</evidence>
<proteinExistence type="predicted"/>
<evidence type="ECO:0000313" key="1">
    <source>
        <dbReference type="EMBL" id="KAG6944342.1"/>
    </source>
</evidence>
<dbReference type="Proteomes" id="UP000709295">
    <property type="component" value="Unassembled WGS sequence"/>
</dbReference>
<sequence>MENKWMRGQFELSPGEILMRPSRLRAAKSTSVSCVECDRLRQIRYRKKKYHLTQRREEDTVQVRKEVEVLDQRRRVISVAVQTDKSVWDVALKYFQVFRFGYRQPVLQSPDFVAQPSAQLGFLLSNATEDVVFNTKRGVEATMQVWKCQSFGPKAFELELNGLVKHSTNSLIATMTTSFTISERTLEKVFSHLSDKNGNRRGNWKSRVANALLGRRIIANGSTHFEWDPVLGRVSNITTQSDLLTPVLRLVEYLEDVAIVFEKALVSPDFKWKQDT</sequence>
<comment type="caution">
    <text evidence="1">The sequence shown here is derived from an EMBL/GenBank/DDBJ whole genome shotgun (WGS) entry which is preliminary data.</text>
</comment>
<gene>
    <name evidence="1" type="ORF">JG688_00017139</name>
</gene>
<organism evidence="1 2">
    <name type="scientific">Phytophthora aleatoria</name>
    <dbReference type="NCBI Taxonomy" id="2496075"/>
    <lineage>
        <taxon>Eukaryota</taxon>
        <taxon>Sar</taxon>
        <taxon>Stramenopiles</taxon>
        <taxon>Oomycota</taxon>
        <taxon>Peronosporomycetes</taxon>
        <taxon>Peronosporales</taxon>
        <taxon>Peronosporaceae</taxon>
        <taxon>Phytophthora</taxon>
    </lineage>
</organism>
<accession>A0A8J5I3E9</accession>
<dbReference type="AlphaFoldDB" id="A0A8J5I3E9"/>
<protein>
    <submittedName>
        <fullName evidence="1">Uncharacterized protein</fullName>
    </submittedName>
</protein>
<reference evidence="1" key="1">
    <citation type="submission" date="2021-01" db="EMBL/GenBank/DDBJ databases">
        <title>Phytophthora aleatoria, a newly-described species from Pinus radiata is distinct from Phytophthora cactorum isolates based on comparative genomics.</title>
        <authorList>
            <person name="Mcdougal R."/>
            <person name="Panda P."/>
            <person name="Williams N."/>
            <person name="Studholme D.J."/>
        </authorList>
    </citation>
    <scope>NUCLEOTIDE SEQUENCE</scope>
    <source>
        <strain evidence="1">NZFS 4037</strain>
    </source>
</reference>
<name>A0A8J5I3E9_9STRA</name>